<sequence length="442" mass="48419">MRSQCILSVLAPCVALVTAQDAITTEAGHEAKLEARFIVTLSTSWAEYSSRPTGLLTDPKAYSTKSMSTTLKTVTRPPNTDAKPTSTLAQVLAAQESITTPGYRDPMEPGLEYATMGQHIVLYGTHSEEDINALGMVVSQAKNIYGGEERRCYAKYRTSKYLPGADVTGYLQSRILTCENGYSLRLGTRDMGTAKSEMCQYVGITFAEKLQNGIKDGKGKKITPHNVEDENYRLIASAYLRRSVWDLRFGYEKKGCPPKDGTDEEKAEYVMTFNLEEWKKYGNDNPGVWLYDWGDLLGPPPMGPTGLPRAPTMGELPPNPHRTPAPTSVTAQPDPVTSEMRVTEQTPAITRRDEATPVSDKSDTTAAPTSTKSSVRSIFLDRLIKALGEAMQTARAPDPTPTAMALEDPPEYPANLTPLPFDPADPTFSDPPVHTVAYIRPA</sequence>
<keyword evidence="2" id="KW-0732">Signal</keyword>
<organism evidence="3 4">
    <name type="scientific">Orbilia oligospora</name>
    <name type="common">Nematode-trapping fungus</name>
    <name type="synonym">Arthrobotrys oligospora</name>
    <dbReference type="NCBI Taxonomy" id="2813651"/>
    <lineage>
        <taxon>Eukaryota</taxon>
        <taxon>Fungi</taxon>
        <taxon>Dikarya</taxon>
        <taxon>Ascomycota</taxon>
        <taxon>Pezizomycotina</taxon>
        <taxon>Orbiliomycetes</taxon>
        <taxon>Orbiliales</taxon>
        <taxon>Orbiliaceae</taxon>
        <taxon>Orbilia</taxon>
    </lineage>
</organism>
<feature type="chain" id="PRO_5028987364" evidence="2">
    <location>
        <begin position="20"/>
        <end position="442"/>
    </location>
</feature>
<feature type="region of interest" description="Disordered" evidence="1">
    <location>
        <begin position="302"/>
        <end position="373"/>
    </location>
</feature>
<dbReference type="EMBL" id="WIPF01000042">
    <property type="protein sequence ID" value="KAF3221612.1"/>
    <property type="molecule type" value="Genomic_DNA"/>
</dbReference>
<evidence type="ECO:0000256" key="1">
    <source>
        <dbReference type="SAM" id="MobiDB-lite"/>
    </source>
</evidence>
<feature type="compositionally biased region" description="Polar residues" evidence="1">
    <location>
        <begin position="364"/>
        <end position="373"/>
    </location>
</feature>
<comment type="caution">
    <text evidence="3">The sequence shown here is derived from an EMBL/GenBank/DDBJ whole genome shotgun (WGS) entry which is preliminary data.</text>
</comment>
<name>A0A7C8US32_ORBOL</name>
<protein>
    <submittedName>
        <fullName evidence="3">Uncharacterized protein</fullName>
    </submittedName>
</protein>
<evidence type="ECO:0000256" key="2">
    <source>
        <dbReference type="SAM" id="SignalP"/>
    </source>
</evidence>
<dbReference type="AlphaFoldDB" id="A0A7C8US32"/>
<evidence type="ECO:0000313" key="3">
    <source>
        <dbReference type="EMBL" id="KAF3221612.1"/>
    </source>
</evidence>
<feature type="compositionally biased region" description="Basic and acidic residues" evidence="1">
    <location>
        <begin position="350"/>
        <end position="363"/>
    </location>
</feature>
<accession>A0A7C8US32</accession>
<dbReference type="Proteomes" id="UP000483672">
    <property type="component" value="Unassembled WGS sequence"/>
</dbReference>
<evidence type="ECO:0000313" key="4">
    <source>
        <dbReference type="Proteomes" id="UP000483672"/>
    </source>
</evidence>
<reference evidence="3 4" key="1">
    <citation type="submission" date="2019-06" db="EMBL/GenBank/DDBJ databases">
        <authorList>
            <person name="Palmer J.M."/>
        </authorList>
    </citation>
    <scope>NUCLEOTIDE SEQUENCE [LARGE SCALE GENOMIC DNA]</scope>
    <source>
        <strain evidence="3 4">TWF191</strain>
    </source>
</reference>
<gene>
    <name evidence="3" type="ORF">TWF191_007115</name>
</gene>
<feature type="signal peptide" evidence="2">
    <location>
        <begin position="1"/>
        <end position="19"/>
    </location>
</feature>
<proteinExistence type="predicted"/>